<accession>A0A5D9CP91</accession>
<dbReference type="GO" id="GO:0015628">
    <property type="term" value="P:protein secretion by the type II secretion system"/>
    <property type="evidence" value="ECO:0007669"/>
    <property type="project" value="TreeGrafter"/>
</dbReference>
<dbReference type="InterPro" id="IPR010994">
    <property type="entry name" value="RuvA_2-like"/>
</dbReference>
<feature type="chain" id="PRO_5022985895" evidence="1">
    <location>
        <begin position="27"/>
        <end position="110"/>
    </location>
</feature>
<keyword evidence="1" id="KW-0732">Signal</keyword>
<comment type="caution">
    <text evidence="3">The sequence shown here is derived from an EMBL/GenBank/DDBJ whole genome shotgun (WGS) entry which is preliminary data.</text>
</comment>
<dbReference type="PANTHER" id="PTHR21180:SF32">
    <property type="entry name" value="ENDONUCLEASE_EXONUCLEASE_PHOSPHATASE FAMILY DOMAIN-CONTAINING PROTEIN 1"/>
    <property type="match status" value="1"/>
</dbReference>
<dbReference type="Proteomes" id="UP000324260">
    <property type="component" value="Unassembled WGS sequence"/>
</dbReference>
<dbReference type="PANTHER" id="PTHR21180">
    <property type="entry name" value="ENDONUCLEASE/EXONUCLEASE/PHOSPHATASE FAMILY DOMAIN-CONTAINING PROTEIN 1"/>
    <property type="match status" value="1"/>
</dbReference>
<protein>
    <submittedName>
        <fullName evidence="3">Helix-hairpin-helix domain-containing protein</fullName>
    </submittedName>
</protein>
<dbReference type="GO" id="GO:0003677">
    <property type="term" value="F:DNA binding"/>
    <property type="evidence" value="ECO:0007669"/>
    <property type="project" value="InterPro"/>
</dbReference>
<feature type="domain" description="Helix-hairpin-helix DNA-binding motif class 1" evidence="2">
    <location>
        <begin position="88"/>
        <end position="107"/>
    </location>
</feature>
<dbReference type="SMART" id="SM00278">
    <property type="entry name" value="HhH1"/>
    <property type="match status" value="2"/>
</dbReference>
<evidence type="ECO:0000313" key="3">
    <source>
        <dbReference type="EMBL" id="TZG32790.1"/>
    </source>
</evidence>
<keyword evidence="4" id="KW-1185">Reference proteome</keyword>
<feature type="signal peptide" evidence="1">
    <location>
        <begin position="1"/>
        <end position="26"/>
    </location>
</feature>
<dbReference type="OrthoDB" id="7510573at2"/>
<dbReference type="NCBIfam" id="TIGR00426">
    <property type="entry name" value="competence protein ComEA helix-hairpin-helix repeat region"/>
    <property type="match status" value="1"/>
</dbReference>
<dbReference type="Gene3D" id="1.10.150.280">
    <property type="entry name" value="AF1531-like domain"/>
    <property type="match status" value="1"/>
</dbReference>
<name>A0A5D9CP91_HALER</name>
<dbReference type="RefSeq" id="WP_149323272.1">
    <property type="nucleotide sequence ID" value="NZ_JARWAH010000006.1"/>
</dbReference>
<dbReference type="GO" id="GO:0015627">
    <property type="term" value="C:type II protein secretion system complex"/>
    <property type="evidence" value="ECO:0007669"/>
    <property type="project" value="TreeGrafter"/>
</dbReference>
<dbReference type="InterPro" id="IPR004509">
    <property type="entry name" value="Competence_ComEA_HhH"/>
</dbReference>
<organism evidence="3 4">
    <name type="scientific">Halomonas eurihalina</name>
    <dbReference type="NCBI Taxonomy" id="42566"/>
    <lineage>
        <taxon>Bacteria</taxon>
        <taxon>Pseudomonadati</taxon>
        <taxon>Pseudomonadota</taxon>
        <taxon>Gammaproteobacteria</taxon>
        <taxon>Oceanospirillales</taxon>
        <taxon>Halomonadaceae</taxon>
        <taxon>Halomonas</taxon>
    </lineage>
</organism>
<dbReference type="Pfam" id="PF12836">
    <property type="entry name" value="HHH_3"/>
    <property type="match status" value="1"/>
</dbReference>
<sequence length="110" mass="11218">MHTDIKGLTTGLGLALLLGMAQPVLAEDTTDASAADSTSASDNMAQIAPIDINTADAALLSELPGIGDVKASAIVEEREANGPYENADDLTRVSGIGTATVEALEDDVTY</sequence>
<evidence type="ECO:0000256" key="1">
    <source>
        <dbReference type="SAM" id="SignalP"/>
    </source>
</evidence>
<dbReference type="AlphaFoldDB" id="A0A5D9CP91"/>
<dbReference type="InterPro" id="IPR051675">
    <property type="entry name" value="Endo/Exo/Phosphatase_dom_1"/>
</dbReference>
<dbReference type="InterPro" id="IPR003583">
    <property type="entry name" value="Hlx-hairpin-Hlx_DNA-bd_motif"/>
</dbReference>
<feature type="domain" description="Helix-hairpin-helix DNA-binding motif class 1" evidence="2">
    <location>
        <begin position="58"/>
        <end position="77"/>
    </location>
</feature>
<evidence type="ECO:0000259" key="2">
    <source>
        <dbReference type="SMART" id="SM00278"/>
    </source>
</evidence>
<evidence type="ECO:0000313" key="4">
    <source>
        <dbReference type="Proteomes" id="UP000324260"/>
    </source>
</evidence>
<dbReference type="EMBL" id="VTPU01000019">
    <property type="protein sequence ID" value="TZG32790.1"/>
    <property type="molecule type" value="Genomic_DNA"/>
</dbReference>
<reference evidence="3 4" key="1">
    <citation type="submission" date="2019-08" db="EMBL/GenBank/DDBJ databases">
        <title>Draft Genome Sequence of Halomonas eurihalina Isolated from Preserved Hide-surface.</title>
        <authorList>
            <person name="Hussain S.A."/>
            <person name="Xu A."/>
            <person name="Sarker M."/>
            <person name="Sommers C."/>
        </authorList>
    </citation>
    <scope>NUCLEOTIDE SEQUENCE [LARGE SCALE GENOMIC DNA]</scope>
    <source>
        <strain evidence="3 4">MS1</strain>
    </source>
</reference>
<dbReference type="GO" id="GO:0006281">
    <property type="term" value="P:DNA repair"/>
    <property type="evidence" value="ECO:0007669"/>
    <property type="project" value="InterPro"/>
</dbReference>
<dbReference type="SUPFAM" id="SSF47781">
    <property type="entry name" value="RuvA domain 2-like"/>
    <property type="match status" value="1"/>
</dbReference>
<gene>
    <name evidence="3" type="ORF">FZZ93_15860</name>
</gene>
<proteinExistence type="predicted"/>